<evidence type="ECO:0000256" key="3">
    <source>
        <dbReference type="ARBA" id="ARBA00004496"/>
    </source>
</evidence>
<evidence type="ECO:0000256" key="11">
    <source>
        <dbReference type="ARBA" id="ARBA00022801"/>
    </source>
</evidence>
<keyword evidence="13 15" id="KW-0368">Histidine biosynthesis</keyword>
<dbReference type="PANTHER" id="PTHR42945">
    <property type="entry name" value="HISTIDINE BIOSYNTHESIS BIFUNCTIONAL PROTEIN"/>
    <property type="match status" value="1"/>
</dbReference>
<evidence type="ECO:0000256" key="14">
    <source>
        <dbReference type="ARBA" id="ARBA00023268"/>
    </source>
</evidence>
<organism evidence="17 18">
    <name type="scientific">Tumebacillus lipolyticus</name>
    <dbReference type="NCBI Taxonomy" id="1280370"/>
    <lineage>
        <taxon>Bacteria</taxon>
        <taxon>Bacillati</taxon>
        <taxon>Bacillota</taxon>
        <taxon>Bacilli</taxon>
        <taxon>Bacillales</taxon>
        <taxon>Alicyclobacillaceae</taxon>
        <taxon>Tumebacillus</taxon>
    </lineage>
</organism>
<keyword evidence="14 15" id="KW-0511">Multifunctional enzyme</keyword>
<dbReference type="NCBIfam" id="NF002747">
    <property type="entry name" value="PRK02759.1"/>
    <property type="match status" value="1"/>
</dbReference>
<evidence type="ECO:0000256" key="1">
    <source>
        <dbReference type="ARBA" id="ARBA00000024"/>
    </source>
</evidence>
<dbReference type="HAMAP" id="MF_01021">
    <property type="entry name" value="HisI"/>
    <property type="match status" value="1"/>
</dbReference>
<dbReference type="SUPFAM" id="SSF141734">
    <property type="entry name" value="HisI-like"/>
    <property type="match status" value="1"/>
</dbReference>
<feature type="region of interest" description="Phosphoribosyl-ATP pyrophosphohydrolase" evidence="15">
    <location>
        <begin position="127"/>
        <end position="225"/>
    </location>
</feature>
<keyword evidence="9 15" id="KW-0028">Amino-acid biosynthesis</keyword>
<dbReference type="GO" id="GO:0004636">
    <property type="term" value="F:phosphoribosyl-ATP diphosphatase activity"/>
    <property type="evidence" value="ECO:0007669"/>
    <property type="project" value="UniProtKB-EC"/>
</dbReference>
<evidence type="ECO:0000256" key="13">
    <source>
        <dbReference type="ARBA" id="ARBA00023102"/>
    </source>
</evidence>
<dbReference type="InterPro" id="IPR023019">
    <property type="entry name" value="His_synth_HisIE"/>
</dbReference>
<comment type="caution">
    <text evidence="17">The sequence shown here is derived from an EMBL/GenBank/DDBJ whole genome shotgun (WGS) entry which is preliminary data.</text>
</comment>
<comment type="subcellular location">
    <subcellularLocation>
        <location evidence="3 15">Cytoplasm</location>
    </subcellularLocation>
</comment>
<dbReference type="CDD" id="cd11534">
    <property type="entry name" value="NTP-PPase_HisIE_like"/>
    <property type="match status" value="1"/>
</dbReference>
<evidence type="ECO:0000313" key="17">
    <source>
        <dbReference type="EMBL" id="MFD2171962.1"/>
    </source>
</evidence>
<evidence type="ECO:0000256" key="12">
    <source>
        <dbReference type="ARBA" id="ARBA00022840"/>
    </source>
</evidence>
<dbReference type="InterPro" id="IPR038019">
    <property type="entry name" value="PRib_AMP_CycHydrolase_sf"/>
</dbReference>
<dbReference type="EC" id="3.5.4.19" evidence="15"/>
<evidence type="ECO:0000256" key="9">
    <source>
        <dbReference type="ARBA" id="ARBA00022605"/>
    </source>
</evidence>
<evidence type="ECO:0000256" key="2">
    <source>
        <dbReference type="ARBA" id="ARBA00001460"/>
    </source>
</evidence>
<evidence type="ECO:0000256" key="6">
    <source>
        <dbReference type="ARBA" id="ARBA00007731"/>
    </source>
</evidence>
<dbReference type="Gene3D" id="3.10.20.810">
    <property type="entry name" value="Phosphoribosyl-AMP cyclohydrolase"/>
    <property type="match status" value="1"/>
</dbReference>
<dbReference type="InterPro" id="IPR026660">
    <property type="entry name" value="PRA-CH"/>
</dbReference>
<comment type="pathway">
    <text evidence="5 15">Amino-acid biosynthesis; L-histidine biosynthesis; L-histidine from 5-phospho-alpha-D-ribose 1-diphosphate: step 2/9.</text>
</comment>
<keyword evidence="8 15" id="KW-0963">Cytoplasm</keyword>
<dbReference type="EMBL" id="JBHUIO010000011">
    <property type="protein sequence ID" value="MFD2171962.1"/>
    <property type="molecule type" value="Genomic_DNA"/>
</dbReference>
<dbReference type="InterPro" id="IPR021130">
    <property type="entry name" value="PRib-ATP_PPHydrolase-like"/>
</dbReference>
<comment type="similarity">
    <text evidence="7 15">In the N-terminal section; belongs to the PRA-CH family.</text>
</comment>
<dbReference type="Proteomes" id="UP001597343">
    <property type="component" value="Unassembled WGS sequence"/>
</dbReference>
<evidence type="ECO:0000256" key="4">
    <source>
        <dbReference type="ARBA" id="ARBA00005169"/>
    </source>
</evidence>
<evidence type="ECO:0000313" key="18">
    <source>
        <dbReference type="Proteomes" id="UP001597343"/>
    </source>
</evidence>
<protein>
    <recommendedName>
        <fullName evidence="15">Histidine biosynthesis bifunctional protein HisIE</fullName>
    </recommendedName>
    <domain>
        <recommendedName>
            <fullName evidence="15">Phosphoribosyl-AMP cyclohydrolase</fullName>
            <shortName evidence="15">PRA-CH</shortName>
            <ecNumber evidence="15">3.5.4.19</ecNumber>
        </recommendedName>
    </domain>
    <domain>
        <recommendedName>
            <fullName evidence="15">Phosphoribosyl-ATP pyrophosphatase</fullName>
            <shortName evidence="15">PRA-PH</shortName>
            <ecNumber evidence="15">3.6.1.31</ecNumber>
        </recommendedName>
    </domain>
</protein>
<dbReference type="InterPro" id="IPR002496">
    <property type="entry name" value="PRib_AMP_CycHydrolase_dom"/>
</dbReference>
<keyword evidence="10 15" id="KW-0547">Nucleotide-binding</keyword>
<dbReference type="NCBIfam" id="TIGR03188">
    <property type="entry name" value="histidine_hisI"/>
    <property type="match status" value="1"/>
</dbReference>
<name>A0ABW5A146_9BACL</name>
<keyword evidence="18" id="KW-1185">Reference proteome</keyword>
<comment type="catalytic activity">
    <reaction evidence="1 15">
        <text>1-(5-phospho-beta-D-ribosyl)-5'-AMP + H2O = 1-(5-phospho-beta-D-ribosyl)-5-[(5-phospho-beta-D-ribosylamino)methylideneamino]imidazole-4-carboxamide</text>
        <dbReference type="Rhea" id="RHEA:20049"/>
        <dbReference type="ChEBI" id="CHEBI:15377"/>
        <dbReference type="ChEBI" id="CHEBI:58435"/>
        <dbReference type="ChEBI" id="CHEBI:59457"/>
        <dbReference type="EC" id="3.5.4.19"/>
    </reaction>
</comment>
<dbReference type="PANTHER" id="PTHR42945:SF9">
    <property type="entry name" value="HISTIDINE BIOSYNTHESIS BIFUNCTIONAL PROTEIN HISIE"/>
    <property type="match status" value="1"/>
</dbReference>
<dbReference type="NCBIfam" id="NF000768">
    <property type="entry name" value="PRK00051.1"/>
    <property type="match status" value="1"/>
</dbReference>
<evidence type="ECO:0000259" key="16">
    <source>
        <dbReference type="Pfam" id="PF01502"/>
    </source>
</evidence>
<accession>A0ABW5A146</accession>
<keyword evidence="12 15" id="KW-0067">ATP-binding</keyword>
<feature type="region of interest" description="Phosphoribosyl-AMP cyclohydrolase" evidence="15">
    <location>
        <begin position="1"/>
        <end position="126"/>
    </location>
</feature>
<comment type="similarity">
    <text evidence="6 15">In the C-terminal section; belongs to the PRA-PH family.</text>
</comment>
<dbReference type="SUPFAM" id="SSF101386">
    <property type="entry name" value="all-alpha NTP pyrophosphatases"/>
    <property type="match status" value="1"/>
</dbReference>
<evidence type="ECO:0000256" key="7">
    <source>
        <dbReference type="ARBA" id="ARBA00008299"/>
    </source>
</evidence>
<evidence type="ECO:0000256" key="10">
    <source>
        <dbReference type="ARBA" id="ARBA00022741"/>
    </source>
</evidence>
<dbReference type="InterPro" id="IPR008179">
    <property type="entry name" value="HisE"/>
</dbReference>
<dbReference type="GO" id="GO:0004635">
    <property type="term" value="F:phosphoribosyl-AMP cyclohydrolase activity"/>
    <property type="evidence" value="ECO:0007669"/>
    <property type="project" value="UniProtKB-EC"/>
</dbReference>
<keyword evidence="11 15" id="KW-0378">Hydrolase</keyword>
<gene>
    <name evidence="15 17" type="primary">hisIE</name>
    <name evidence="15" type="synonym">hisI</name>
    <name evidence="17" type="ORF">ACFSOY_18520</name>
</gene>
<dbReference type="EC" id="3.6.1.31" evidence="15"/>
<reference evidence="18" key="1">
    <citation type="journal article" date="2019" name="Int. J. Syst. Evol. Microbiol.">
        <title>The Global Catalogue of Microorganisms (GCM) 10K type strain sequencing project: providing services to taxonomists for standard genome sequencing and annotation.</title>
        <authorList>
            <consortium name="The Broad Institute Genomics Platform"/>
            <consortium name="The Broad Institute Genome Sequencing Center for Infectious Disease"/>
            <person name="Wu L."/>
            <person name="Ma J."/>
        </authorList>
    </citation>
    <scope>NUCLEOTIDE SEQUENCE [LARGE SCALE GENOMIC DNA]</scope>
    <source>
        <strain evidence="18">CGMCC 1.13574</strain>
    </source>
</reference>
<feature type="domain" description="Phosphoribosyl-AMP cyclohydrolase" evidence="16">
    <location>
        <begin position="32"/>
        <end position="105"/>
    </location>
</feature>
<evidence type="ECO:0000256" key="15">
    <source>
        <dbReference type="HAMAP-Rule" id="MF_01019"/>
    </source>
</evidence>
<sequence length="225" mass="25676">MNDRWIEELKYDEQSGLIPCIVQDAQSLEVLMLAYMNEESLRQTVLTGEMWFWSRSRQELWNKGATSGHRQRVVSLRFDCDKDALLCLVEQTGVACHTGAHSCFFAAQRFEGADCCQSEGKLRYALLEELAALIAERDETRPAGAYTTYLFEQGREKILKKIGEESTEVVIAAMKGDRAELTAEVSDLIYHLFVLLQEQKLPFDEVLRLLETRRGKQAEQTASSR</sequence>
<dbReference type="HAMAP" id="MF_01020">
    <property type="entry name" value="HisE"/>
    <property type="match status" value="1"/>
</dbReference>
<proteinExistence type="inferred from homology"/>
<comment type="catalytic activity">
    <reaction evidence="2 15">
        <text>1-(5-phospho-beta-D-ribosyl)-ATP + H2O = 1-(5-phospho-beta-D-ribosyl)-5'-AMP + diphosphate + H(+)</text>
        <dbReference type="Rhea" id="RHEA:22828"/>
        <dbReference type="ChEBI" id="CHEBI:15377"/>
        <dbReference type="ChEBI" id="CHEBI:15378"/>
        <dbReference type="ChEBI" id="CHEBI:33019"/>
        <dbReference type="ChEBI" id="CHEBI:59457"/>
        <dbReference type="ChEBI" id="CHEBI:73183"/>
        <dbReference type="EC" id="3.6.1.31"/>
    </reaction>
</comment>
<evidence type="ECO:0000256" key="5">
    <source>
        <dbReference type="ARBA" id="ARBA00005204"/>
    </source>
</evidence>
<dbReference type="RefSeq" id="WP_386049213.1">
    <property type="nucleotide sequence ID" value="NZ_JBHUIO010000011.1"/>
</dbReference>
<dbReference type="Pfam" id="PF01502">
    <property type="entry name" value="PRA-CH"/>
    <property type="match status" value="1"/>
</dbReference>
<dbReference type="Pfam" id="PF01503">
    <property type="entry name" value="PRA-PH"/>
    <property type="match status" value="1"/>
</dbReference>
<evidence type="ECO:0000256" key="8">
    <source>
        <dbReference type="ARBA" id="ARBA00022490"/>
    </source>
</evidence>
<dbReference type="HAMAP" id="MF_01019">
    <property type="entry name" value="HisIE"/>
    <property type="match status" value="1"/>
</dbReference>
<comment type="pathway">
    <text evidence="4 15">Amino-acid biosynthesis; L-histidine biosynthesis; L-histidine from 5-phospho-alpha-D-ribose 1-diphosphate: step 3/9.</text>
</comment>
<dbReference type="Gene3D" id="1.10.287.1080">
    <property type="entry name" value="MazG-like"/>
    <property type="match status" value="1"/>
</dbReference>